<sequence>MPSPIDTSQVAIILAYIHAQHHIPPALLSTDLIKRHHFLNIDPDNLHQYLCWPTQDAAHPDAVDRLQSLPLDEVHNPVYSAQYTADPEHEYAHCYLRSTGDTSDPGLRLVFQWDTSENVWKYHNLALMPFPPGSHPDLAMSPSDHLLHPASADDFLQEPTMVMEDDGGDDAYWNACGEDDEQESDPAASKSDVPVDPEEAYWAQYAAVHGSGDSTQPSPLPTKRNKSSHLPNDPEIPQNQPRSRAEPTVFSYTAIHPVTKPNNDFPSPHTLADKLNAISPRATASPYDQDSPDTPEEHVDYSGAMSGTDSTTPSPPPGLVKLGVKSAGSLERRVPIDLSVVTSPPTFSGPPSEQPKQSQVVPQSDNEETDALKESIGGLYRLWKAGRRRTGQSPPVGAPASDEKELFLNIVSQAIQISH</sequence>
<evidence type="ECO:0000256" key="1">
    <source>
        <dbReference type="SAM" id="MobiDB-lite"/>
    </source>
</evidence>
<comment type="caution">
    <text evidence="2">The sequence shown here is derived from an EMBL/GenBank/DDBJ whole genome shotgun (WGS) entry which is preliminary data.</text>
</comment>
<evidence type="ECO:0000313" key="2">
    <source>
        <dbReference type="EMBL" id="KAL0951150.1"/>
    </source>
</evidence>
<feature type="region of interest" description="Disordered" evidence="1">
    <location>
        <begin position="161"/>
        <end position="195"/>
    </location>
</feature>
<feature type="compositionally biased region" description="Polar residues" evidence="1">
    <location>
        <begin position="340"/>
        <end position="364"/>
    </location>
</feature>
<protein>
    <submittedName>
        <fullName evidence="2">Uncharacterized protein</fullName>
    </submittedName>
</protein>
<accession>A0ABR3J6Q0</accession>
<organism evidence="2 3">
    <name type="scientific">Hohenbuehelia grisea</name>
    <dbReference type="NCBI Taxonomy" id="104357"/>
    <lineage>
        <taxon>Eukaryota</taxon>
        <taxon>Fungi</taxon>
        <taxon>Dikarya</taxon>
        <taxon>Basidiomycota</taxon>
        <taxon>Agaricomycotina</taxon>
        <taxon>Agaricomycetes</taxon>
        <taxon>Agaricomycetidae</taxon>
        <taxon>Agaricales</taxon>
        <taxon>Pleurotineae</taxon>
        <taxon>Pleurotaceae</taxon>
        <taxon>Hohenbuehelia</taxon>
    </lineage>
</organism>
<proteinExistence type="predicted"/>
<evidence type="ECO:0000313" key="3">
    <source>
        <dbReference type="Proteomes" id="UP001556367"/>
    </source>
</evidence>
<reference evidence="3" key="1">
    <citation type="submission" date="2024-06" db="EMBL/GenBank/DDBJ databases">
        <title>Multi-omics analyses provide insights into the biosynthesis of the anticancer antibiotic pleurotin in Hohenbuehelia grisea.</title>
        <authorList>
            <person name="Weaver J.A."/>
            <person name="Alberti F."/>
        </authorList>
    </citation>
    <scope>NUCLEOTIDE SEQUENCE [LARGE SCALE GENOMIC DNA]</scope>
    <source>
        <strain evidence="3">T-177</strain>
    </source>
</reference>
<feature type="region of interest" description="Disordered" evidence="1">
    <location>
        <begin position="338"/>
        <end position="373"/>
    </location>
</feature>
<name>A0ABR3J6Q0_9AGAR</name>
<keyword evidence="3" id="KW-1185">Reference proteome</keyword>
<feature type="region of interest" description="Disordered" evidence="1">
    <location>
        <begin position="209"/>
        <end position="326"/>
    </location>
</feature>
<dbReference type="Proteomes" id="UP001556367">
    <property type="component" value="Unassembled WGS sequence"/>
</dbReference>
<gene>
    <name evidence="2" type="ORF">HGRIS_007884</name>
</gene>
<dbReference type="EMBL" id="JASNQZ010000011">
    <property type="protein sequence ID" value="KAL0951150.1"/>
    <property type="molecule type" value="Genomic_DNA"/>
</dbReference>